<evidence type="ECO:0000256" key="5">
    <source>
        <dbReference type="ARBA" id="ARBA00023014"/>
    </source>
</evidence>
<gene>
    <name evidence="7" type="ORF">Z969_08490</name>
</gene>
<evidence type="ECO:0000313" key="7">
    <source>
        <dbReference type="EMBL" id="KGN01468.1"/>
    </source>
</evidence>
<dbReference type="GO" id="GO:0051539">
    <property type="term" value="F:4 iron, 4 sulfur cluster binding"/>
    <property type="evidence" value="ECO:0007669"/>
    <property type="project" value="TreeGrafter"/>
</dbReference>
<dbReference type="FunFam" id="3.40.50.300:FF:001119">
    <property type="entry name" value="Iron-sulfur cluster carrier protein"/>
    <property type="match status" value="1"/>
</dbReference>
<dbReference type="RefSeq" id="WP_039250347.1">
    <property type="nucleotide sequence ID" value="NZ_JDRX01000021.1"/>
</dbReference>
<comment type="caution">
    <text evidence="7">The sequence shown here is derived from an EMBL/GenBank/DDBJ whole genome shotgun (WGS) entry which is preliminary data.</text>
</comment>
<dbReference type="PROSITE" id="PS01215">
    <property type="entry name" value="MRP"/>
    <property type="match status" value="1"/>
</dbReference>
<keyword evidence="1 6" id="KW-0479">Metal-binding</keyword>
<evidence type="ECO:0000256" key="1">
    <source>
        <dbReference type="ARBA" id="ARBA00022723"/>
    </source>
</evidence>
<evidence type="ECO:0000313" key="8">
    <source>
        <dbReference type="Proteomes" id="UP000030016"/>
    </source>
</evidence>
<keyword evidence="6" id="KW-0378">Hydrolase</keyword>
<protein>
    <recommendedName>
        <fullName evidence="6">Iron-sulfur cluster carrier protein</fullName>
    </recommendedName>
</protein>
<comment type="similarity">
    <text evidence="6">Belongs to the Mrp/NBP35 ATP-binding proteins family.</text>
</comment>
<keyword evidence="2 6" id="KW-0547">Nucleotide-binding</keyword>
<dbReference type="GO" id="GO:0140663">
    <property type="term" value="F:ATP-dependent FeS chaperone activity"/>
    <property type="evidence" value="ECO:0007669"/>
    <property type="project" value="InterPro"/>
</dbReference>
<proteinExistence type="inferred from homology"/>
<dbReference type="SUPFAM" id="SSF52540">
    <property type="entry name" value="P-loop containing nucleoside triphosphate hydrolases"/>
    <property type="match status" value="1"/>
</dbReference>
<dbReference type="GO" id="GO:0016226">
    <property type="term" value="P:iron-sulfur cluster assembly"/>
    <property type="evidence" value="ECO:0007669"/>
    <property type="project" value="InterPro"/>
</dbReference>
<dbReference type="GO" id="GO:0016887">
    <property type="term" value="F:ATP hydrolysis activity"/>
    <property type="evidence" value="ECO:0007669"/>
    <property type="project" value="UniProtKB-UniRule"/>
</dbReference>
<dbReference type="HAMAP" id="MF_02040">
    <property type="entry name" value="Mrp_NBP35"/>
    <property type="match status" value="1"/>
</dbReference>
<keyword evidence="3 6" id="KW-0067">ATP-binding</keyword>
<dbReference type="GO" id="GO:0046872">
    <property type="term" value="F:metal ion binding"/>
    <property type="evidence" value="ECO:0007669"/>
    <property type="project" value="UniProtKB-KW"/>
</dbReference>
<dbReference type="InterPro" id="IPR033756">
    <property type="entry name" value="YlxH/NBP35"/>
</dbReference>
<dbReference type="CDD" id="cd02037">
    <property type="entry name" value="Mrp_NBP35"/>
    <property type="match status" value="1"/>
</dbReference>
<evidence type="ECO:0000256" key="3">
    <source>
        <dbReference type="ARBA" id="ARBA00022840"/>
    </source>
</evidence>
<dbReference type="Gene3D" id="3.40.50.300">
    <property type="entry name" value="P-loop containing nucleotide triphosphate hydrolases"/>
    <property type="match status" value="1"/>
</dbReference>
<name>A0AA88ZRB4_CLONO</name>
<dbReference type="Pfam" id="PF10609">
    <property type="entry name" value="ParA"/>
    <property type="match status" value="1"/>
</dbReference>
<dbReference type="InterPro" id="IPR019591">
    <property type="entry name" value="Mrp/NBP35_ATP-bd"/>
</dbReference>
<dbReference type="EMBL" id="JDRX01000021">
    <property type="protein sequence ID" value="KGN01468.1"/>
    <property type="molecule type" value="Genomic_DNA"/>
</dbReference>
<reference evidence="7 8" key="1">
    <citation type="submission" date="2014-01" db="EMBL/GenBank/DDBJ databases">
        <title>Plasmidome dynamics in the species complex Clostridium novyi sensu lato converts strains of independent lineages into distinctly different pathogens.</title>
        <authorList>
            <person name="Skarin H."/>
            <person name="Segerman B."/>
        </authorList>
    </citation>
    <scope>NUCLEOTIDE SEQUENCE [LARGE SCALE GENOMIC DNA]</scope>
    <source>
        <strain evidence="7 8">4570</strain>
    </source>
</reference>
<comment type="subunit">
    <text evidence="6">Homodimer.</text>
</comment>
<organism evidence="7 8">
    <name type="scientific">Clostridium novyi A str. 4570</name>
    <dbReference type="NCBI Taxonomy" id="1444290"/>
    <lineage>
        <taxon>Bacteria</taxon>
        <taxon>Bacillati</taxon>
        <taxon>Bacillota</taxon>
        <taxon>Clostridia</taxon>
        <taxon>Eubacteriales</taxon>
        <taxon>Clostridiaceae</taxon>
        <taxon>Clostridium</taxon>
    </lineage>
</organism>
<dbReference type="InterPro" id="IPR044304">
    <property type="entry name" value="NUBPL-like"/>
</dbReference>
<comment type="function">
    <text evidence="6">Binds and transfers iron-sulfur (Fe-S) clusters to target apoproteins. Can hydrolyze ATP.</text>
</comment>
<evidence type="ECO:0000256" key="6">
    <source>
        <dbReference type="HAMAP-Rule" id="MF_02040"/>
    </source>
</evidence>
<keyword evidence="5 6" id="KW-0411">Iron-sulfur</keyword>
<dbReference type="GO" id="GO:0005524">
    <property type="term" value="F:ATP binding"/>
    <property type="evidence" value="ECO:0007669"/>
    <property type="project" value="UniProtKB-UniRule"/>
</dbReference>
<dbReference type="Proteomes" id="UP000030016">
    <property type="component" value="Unassembled WGS sequence"/>
</dbReference>
<feature type="binding site" evidence="6">
    <location>
        <begin position="37"/>
        <end position="44"/>
    </location>
    <ligand>
        <name>ATP</name>
        <dbReference type="ChEBI" id="CHEBI:30616"/>
    </ligand>
</feature>
<dbReference type="PANTHER" id="PTHR42961:SF2">
    <property type="entry name" value="IRON-SULFUR PROTEIN NUBPL"/>
    <property type="match status" value="1"/>
</dbReference>
<dbReference type="InterPro" id="IPR027417">
    <property type="entry name" value="P-loop_NTPase"/>
</dbReference>
<evidence type="ECO:0000256" key="4">
    <source>
        <dbReference type="ARBA" id="ARBA00023004"/>
    </source>
</evidence>
<keyword evidence="4 6" id="KW-0408">Iron</keyword>
<sequence length="281" mass="30793">MSNCDSCPSKGTCNEQECSKMLPKYGNVKNIIGIISGKGGVGKSTVTGILAAELCKKGYKVGVLDADITGPSMPRILGVNNERARMLQVEGKENEPQLIPVETKTGIKVMSLNLLIEGEDQPVIWRGPLITGVLNQMYSDTLWGELDYLLIDMPPGTGDVALTIMQSMPLNGMVVVSTPQDMVSMIVKKVVVMIEKMNINLLGIVENMAYIQCGSCGEKVRVFSKKPAEEHVKYLGAPLLAEMPINLDMVESLEKGEMESYIRNSEVYNELVNNFMNNLNK</sequence>
<accession>A0AA88ZRB4</accession>
<dbReference type="AlphaFoldDB" id="A0AA88ZRB4"/>
<dbReference type="PANTHER" id="PTHR42961">
    <property type="entry name" value="IRON-SULFUR PROTEIN NUBPL"/>
    <property type="match status" value="1"/>
</dbReference>
<evidence type="ECO:0000256" key="2">
    <source>
        <dbReference type="ARBA" id="ARBA00022741"/>
    </source>
</evidence>
<dbReference type="InterPro" id="IPR000808">
    <property type="entry name" value="Mrp-like_CS"/>
</dbReference>